<dbReference type="EMBL" id="JBHSSK010000029">
    <property type="protein sequence ID" value="MFC6208066.1"/>
    <property type="molecule type" value="Genomic_DNA"/>
</dbReference>
<evidence type="ECO:0008006" key="4">
    <source>
        <dbReference type="Google" id="ProtNLM"/>
    </source>
</evidence>
<name>A0ABW1SU55_9LACO</name>
<feature type="chain" id="PRO_5045928629" description="D-alanyl-D-alanine carboxypeptidase" evidence="1">
    <location>
        <begin position="25"/>
        <end position="329"/>
    </location>
</feature>
<feature type="signal peptide" evidence="1">
    <location>
        <begin position="1"/>
        <end position="24"/>
    </location>
</feature>
<dbReference type="Proteomes" id="UP001596254">
    <property type="component" value="Unassembled WGS sequence"/>
</dbReference>
<reference evidence="3" key="1">
    <citation type="journal article" date="2019" name="Int. J. Syst. Evol. Microbiol.">
        <title>The Global Catalogue of Microorganisms (GCM) 10K type strain sequencing project: providing services to taxonomists for standard genome sequencing and annotation.</title>
        <authorList>
            <consortium name="The Broad Institute Genomics Platform"/>
            <consortium name="The Broad Institute Genome Sequencing Center for Infectious Disease"/>
            <person name="Wu L."/>
            <person name="Ma J."/>
        </authorList>
    </citation>
    <scope>NUCLEOTIDE SEQUENCE [LARGE SCALE GENOMIC DNA]</scope>
    <source>
        <strain evidence="3">CCM 8905</strain>
    </source>
</reference>
<gene>
    <name evidence="2" type="ORF">ACFP1G_11390</name>
</gene>
<evidence type="ECO:0000256" key="1">
    <source>
        <dbReference type="SAM" id="SignalP"/>
    </source>
</evidence>
<dbReference type="RefSeq" id="WP_125692604.1">
    <property type="nucleotide sequence ID" value="NZ_JBHSSK010000029.1"/>
</dbReference>
<protein>
    <recommendedName>
        <fullName evidence="4">D-alanyl-D-alanine carboxypeptidase</fullName>
    </recommendedName>
</protein>
<sequence length="329" mass="35908">MKSKAAKLAIVATLSLGLGISVLSDPITYDGTNVTVAQASKKNKVLRYKKLAKKAVHVSKGNMYSSAKLSKISHKAKNYKHTTFYRTKQAKVVKANKKTAVYNYIKSSNGKTKGWIWHGYVKNGKAPKAKTKTNKAVATSAKSKLSSSVSSSNKISKSKLKSMSKGFETGHNIKTMNDWLIKPGKKGSGSLTNSKGYLIPAKGTKLNMLDDTSYVATLSNGHRLSGMTSHPKYALEVMPGMHSNSETFTNKSKHWKLYFISGNGENGKKLEAEPHAGYKPISHMNPQLQNGFGQLGININSDPDSVLYNWANKTLLINKVAAESGLFFK</sequence>
<keyword evidence="1" id="KW-0732">Signal</keyword>
<accession>A0ABW1SU55</accession>
<keyword evidence="3" id="KW-1185">Reference proteome</keyword>
<organism evidence="2 3">
    <name type="scientific">Levilactobacillus tongjiangensis</name>
    <dbReference type="NCBI Taxonomy" id="2486023"/>
    <lineage>
        <taxon>Bacteria</taxon>
        <taxon>Bacillati</taxon>
        <taxon>Bacillota</taxon>
        <taxon>Bacilli</taxon>
        <taxon>Lactobacillales</taxon>
        <taxon>Lactobacillaceae</taxon>
        <taxon>Levilactobacillus</taxon>
    </lineage>
</organism>
<proteinExistence type="predicted"/>
<comment type="caution">
    <text evidence="2">The sequence shown here is derived from an EMBL/GenBank/DDBJ whole genome shotgun (WGS) entry which is preliminary data.</text>
</comment>
<evidence type="ECO:0000313" key="3">
    <source>
        <dbReference type="Proteomes" id="UP001596254"/>
    </source>
</evidence>
<evidence type="ECO:0000313" key="2">
    <source>
        <dbReference type="EMBL" id="MFC6208066.1"/>
    </source>
</evidence>